<sequence>MATTSRLLQLPPEIIIDILSYLSPHDLRSCQLTNREPHMLIRCSVLLQYKTALETAQAEDNPCSLAPYSEKIEDLRSSEEAWSMVKPKFAVSIPVKHHPSGIYDLTGGTYLLGNVDRKTLHYLKLPRTPYDDTRWRSVRVDRTIIDMGLCVFEHDLIAIVTTHRKEQIEPALFDIELTLREFSSDRRHPQAKEERILVMTSPYEKPAIGIEIVGDNLVLILTFYNHRDKPDDRVFIYEWRTSVLKASFSAPWHTYAGLIFLSEHLVLLPNTHENCLEIFRIPFKPTIESLTPILTLSLPRLAEGRSLTGVSCRAEPNPIGASSRIDKRQRAQERLDAGIVDVDDFQPTRGFLASATDAICVFAVRINGIPVAALDGNGGFNLHFAFANAFTFFVHRRSFLNLVHEHEGADAPIPWPEWGPPVSRWFNANTFPTRWITTTAGQRCVVIAEAAPETGFPYVVLDFNKDNVRRMKKKLAEEKEEHDRSPTVEMNHMTYEEELEAELDEAAAALFAPSPLAGPDLQDEPMDEDDEHESDSSSEVDVGRPSRIWCVETSEKVDAPETFVEEVSGELPYVAAASEGRYAFDGVLLDEERIIGIRTDIMDDIKYIDVHYFG</sequence>
<feature type="region of interest" description="Disordered" evidence="1">
    <location>
        <begin position="514"/>
        <end position="543"/>
    </location>
</feature>
<dbReference type="PROSITE" id="PS50181">
    <property type="entry name" value="FBOX"/>
    <property type="match status" value="1"/>
</dbReference>
<protein>
    <recommendedName>
        <fullName evidence="2">F-box domain-containing protein</fullName>
    </recommendedName>
</protein>
<name>A0A8S0VQV4_CYCAE</name>
<comment type="caution">
    <text evidence="3">The sequence shown here is derived from an EMBL/GenBank/DDBJ whole genome shotgun (WGS) entry which is preliminary data.</text>
</comment>
<feature type="compositionally biased region" description="Acidic residues" evidence="1">
    <location>
        <begin position="521"/>
        <end position="538"/>
    </location>
</feature>
<feature type="domain" description="F-box" evidence="2">
    <location>
        <begin position="4"/>
        <end position="52"/>
    </location>
</feature>
<evidence type="ECO:0000256" key="1">
    <source>
        <dbReference type="SAM" id="MobiDB-lite"/>
    </source>
</evidence>
<dbReference type="Gene3D" id="1.20.1280.50">
    <property type="match status" value="1"/>
</dbReference>
<dbReference type="InterPro" id="IPR001810">
    <property type="entry name" value="F-box_dom"/>
</dbReference>
<evidence type="ECO:0000313" key="4">
    <source>
        <dbReference type="Proteomes" id="UP000467700"/>
    </source>
</evidence>
<dbReference type="EMBL" id="CACVBS010000032">
    <property type="protein sequence ID" value="CAA7261285.1"/>
    <property type="molecule type" value="Genomic_DNA"/>
</dbReference>
<keyword evidence="4" id="KW-1185">Reference proteome</keyword>
<dbReference type="InterPro" id="IPR036047">
    <property type="entry name" value="F-box-like_dom_sf"/>
</dbReference>
<dbReference type="Proteomes" id="UP000467700">
    <property type="component" value="Unassembled WGS sequence"/>
</dbReference>
<evidence type="ECO:0000313" key="3">
    <source>
        <dbReference type="EMBL" id="CAA7261285.1"/>
    </source>
</evidence>
<proteinExistence type="predicted"/>
<evidence type="ECO:0000259" key="2">
    <source>
        <dbReference type="PROSITE" id="PS50181"/>
    </source>
</evidence>
<dbReference type="CDD" id="cd09917">
    <property type="entry name" value="F-box_SF"/>
    <property type="match status" value="1"/>
</dbReference>
<dbReference type="AlphaFoldDB" id="A0A8S0VQV4"/>
<organism evidence="3 4">
    <name type="scientific">Cyclocybe aegerita</name>
    <name type="common">Black poplar mushroom</name>
    <name type="synonym">Agrocybe aegerita</name>
    <dbReference type="NCBI Taxonomy" id="1973307"/>
    <lineage>
        <taxon>Eukaryota</taxon>
        <taxon>Fungi</taxon>
        <taxon>Dikarya</taxon>
        <taxon>Basidiomycota</taxon>
        <taxon>Agaricomycotina</taxon>
        <taxon>Agaricomycetes</taxon>
        <taxon>Agaricomycetidae</taxon>
        <taxon>Agaricales</taxon>
        <taxon>Agaricineae</taxon>
        <taxon>Bolbitiaceae</taxon>
        <taxon>Cyclocybe</taxon>
    </lineage>
</organism>
<reference evidence="3 4" key="1">
    <citation type="submission" date="2020-01" db="EMBL/GenBank/DDBJ databases">
        <authorList>
            <person name="Gupta K D."/>
        </authorList>
    </citation>
    <scope>NUCLEOTIDE SEQUENCE [LARGE SCALE GENOMIC DNA]</scope>
</reference>
<accession>A0A8S0VQV4</accession>
<dbReference type="Pfam" id="PF12937">
    <property type="entry name" value="F-box-like"/>
    <property type="match status" value="1"/>
</dbReference>
<dbReference type="OrthoDB" id="2751409at2759"/>
<dbReference type="SUPFAM" id="SSF81383">
    <property type="entry name" value="F-box domain"/>
    <property type="match status" value="1"/>
</dbReference>
<gene>
    <name evidence="3" type="ORF">AAE3_LOCUS3530</name>
</gene>